<protein>
    <recommendedName>
        <fullName evidence="3">Glutamine amidotransferase domain-containing protein</fullName>
    </recommendedName>
</protein>
<accession>A0A224X8Z0</accession>
<proteinExistence type="predicted"/>
<evidence type="ECO:0000313" key="2">
    <source>
        <dbReference type="Proteomes" id="UP000218689"/>
    </source>
</evidence>
<gene>
    <name evidence="1" type="ORF">RsY01_51</name>
</gene>
<dbReference type="Proteomes" id="UP000218689">
    <property type="component" value="Unassembled WGS sequence"/>
</dbReference>
<dbReference type="AlphaFoldDB" id="A0A224X8Z0"/>
<dbReference type="RefSeq" id="WP_094783566.1">
    <property type="nucleotide sequence ID" value="NZ_BEDT01000001.1"/>
</dbReference>
<name>A0A224X8Z0_9LACT</name>
<dbReference type="EMBL" id="BEDT01000001">
    <property type="protein sequence ID" value="GAX46472.1"/>
    <property type="molecule type" value="Genomic_DNA"/>
</dbReference>
<dbReference type="OrthoDB" id="2419402at2"/>
<reference evidence="2" key="1">
    <citation type="submission" date="2017-08" db="EMBL/GenBank/DDBJ databases">
        <title>Draft genome sequence of Lactococcus sp. strain Rs-Y01, isolated from the gut of the lower termite Reticulitermes speratus.</title>
        <authorList>
            <person name="Ohkuma M."/>
            <person name="Yuki M."/>
        </authorList>
    </citation>
    <scope>NUCLEOTIDE SEQUENCE [LARGE SCALE GENOMIC DNA]</scope>
    <source>
        <strain evidence="2">Rs-Y01</strain>
    </source>
</reference>
<organism evidence="1 2">
    <name type="scientific">Pseudolactococcus reticulitermitis</name>
    <dbReference type="NCBI Taxonomy" id="2025039"/>
    <lineage>
        <taxon>Bacteria</taxon>
        <taxon>Bacillati</taxon>
        <taxon>Bacillota</taxon>
        <taxon>Bacilli</taxon>
        <taxon>Lactobacillales</taxon>
        <taxon>Streptococcaceae</taxon>
        <taxon>Pseudolactococcus</taxon>
    </lineage>
</organism>
<evidence type="ECO:0000313" key="1">
    <source>
        <dbReference type="EMBL" id="GAX46472.1"/>
    </source>
</evidence>
<sequence length="201" mass="23129">MRKIGVLYAGAFFHFRAFSEGKFAQFIHQIIYLPELTPQDLKDLDILWVPSQLPLNLLDRHQATIRAFAASGGIVVAMGPQPNDLIPNTAWIDRETNFWWWLDSSQSSGLKLDTPDYPLFDYITLADATWHQHGFFKPLNQVTSLISKENEGTIFYLDKTPEFGTWLVTCLDPEYHFGSYFMPATEKFLEGFLPWLAYGEI</sequence>
<keyword evidence="2" id="KW-1185">Reference proteome</keyword>
<comment type="caution">
    <text evidence="1">The sequence shown here is derived from an EMBL/GenBank/DDBJ whole genome shotgun (WGS) entry which is preliminary data.</text>
</comment>
<evidence type="ECO:0008006" key="3">
    <source>
        <dbReference type="Google" id="ProtNLM"/>
    </source>
</evidence>